<dbReference type="InterPro" id="IPR013840">
    <property type="entry name" value="DNAligase_N"/>
</dbReference>
<dbReference type="PROSITE" id="PS01056">
    <property type="entry name" value="DNA_LIGASE_N2"/>
    <property type="match status" value="1"/>
</dbReference>
<dbReference type="Pfam" id="PF03120">
    <property type="entry name" value="OB_DNA_ligase"/>
    <property type="match status" value="1"/>
</dbReference>
<dbReference type="SUPFAM" id="SSF56091">
    <property type="entry name" value="DNA ligase/mRNA capping enzyme, catalytic domain"/>
    <property type="match status" value="1"/>
</dbReference>
<protein>
    <recommendedName>
        <fullName evidence="3">DNA ligase (NAD(+))</fullName>
        <ecNumber evidence="3">6.5.1.2</ecNumber>
    </recommendedName>
</protein>
<evidence type="ECO:0000256" key="3">
    <source>
        <dbReference type="ARBA" id="ARBA00012722"/>
    </source>
</evidence>
<evidence type="ECO:0000256" key="12">
    <source>
        <dbReference type="ARBA" id="ARBA00034005"/>
    </source>
</evidence>
<dbReference type="EMBL" id="UINC01012139">
    <property type="protein sequence ID" value="SVA53182.1"/>
    <property type="molecule type" value="Genomic_DNA"/>
</dbReference>
<dbReference type="InterPro" id="IPR001679">
    <property type="entry name" value="DNA_ligase"/>
</dbReference>
<dbReference type="NCBIfam" id="NF005932">
    <property type="entry name" value="PRK07956.1"/>
    <property type="match status" value="1"/>
</dbReference>
<keyword evidence="11" id="KW-0234">DNA repair</keyword>
<dbReference type="NCBIfam" id="TIGR00575">
    <property type="entry name" value="dnlj"/>
    <property type="match status" value="1"/>
</dbReference>
<organism evidence="14">
    <name type="scientific">marine metagenome</name>
    <dbReference type="NCBI Taxonomy" id="408172"/>
    <lineage>
        <taxon>unclassified sequences</taxon>
        <taxon>metagenomes</taxon>
        <taxon>ecological metagenomes</taxon>
    </lineage>
</organism>
<dbReference type="GO" id="GO:0005829">
    <property type="term" value="C:cytosol"/>
    <property type="evidence" value="ECO:0007669"/>
    <property type="project" value="TreeGrafter"/>
</dbReference>
<dbReference type="AlphaFoldDB" id="A0A381WL77"/>
<dbReference type="SUPFAM" id="SSF50249">
    <property type="entry name" value="Nucleic acid-binding proteins"/>
    <property type="match status" value="1"/>
</dbReference>
<evidence type="ECO:0000256" key="10">
    <source>
        <dbReference type="ARBA" id="ARBA00023027"/>
    </source>
</evidence>
<dbReference type="InterPro" id="IPR013839">
    <property type="entry name" value="DNAligase_adenylation"/>
</dbReference>
<dbReference type="SMART" id="SM00532">
    <property type="entry name" value="LIGANc"/>
    <property type="match status" value="1"/>
</dbReference>
<comment type="function">
    <text evidence="2">DNA ligase that catalyzes the formation of phosphodiester linkages between 5'-phosphoryl and 3'-hydroxyl groups in double-stranded DNA using NAD as a coenzyme and as the energy source for the reaction. It is essential for DNA replication and repair of damaged DNA.</text>
</comment>
<dbReference type="SUPFAM" id="SSF52113">
    <property type="entry name" value="BRCT domain"/>
    <property type="match status" value="1"/>
</dbReference>
<dbReference type="InterPro" id="IPR033136">
    <property type="entry name" value="DNA_ligase_CS"/>
</dbReference>
<dbReference type="Pfam" id="PF03119">
    <property type="entry name" value="DNA_ligase_ZBD"/>
    <property type="match status" value="1"/>
</dbReference>
<evidence type="ECO:0000256" key="7">
    <source>
        <dbReference type="ARBA" id="ARBA00022763"/>
    </source>
</evidence>
<evidence type="ECO:0000256" key="4">
    <source>
        <dbReference type="ARBA" id="ARBA00022598"/>
    </source>
</evidence>
<dbReference type="PANTHER" id="PTHR23389">
    <property type="entry name" value="CHROMOSOME TRANSMISSION FIDELITY FACTOR 18"/>
    <property type="match status" value="1"/>
</dbReference>
<evidence type="ECO:0000256" key="6">
    <source>
        <dbReference type="ARBA" id="ARBA00022723"/>
    </source>
</evidence>
<keyword evidence="6" id="KW-0479">Metal-binding</keyword>
<dbReference type="PIRSF" id="PIRSF001604">
    <property type="entry name" value="LigA"/>
    <property type="match status" value="1"/>
</dbReference>
<dbReference type="InterPro" id="IPR012340">
    <property type="entry name" value="NA-bd_OB-fold"/>
</dbReference>
<dbReference type="EC" id="6.5.1.2" evidence="3"/>
<evidence type="ECO:0000256" key="8">
    <source>
        <dbReference type="ARBA" id="ARBA00022833"/>
    </source>
</evidence>
<dbReference type="CDD" id="cd00114">
    <property type="entry name" value="LIGANc"/>
    <property type="match status" value="1"/>
</dbReference>
<evidence type="ECO:0000256" key="9">
    <source>
        <dbReference type="ARBA" id="ARBA00022842"/>
    </source>
</evidence>
<evidence type="ECO:0000256" key="5">
    <source>
        <dbReference type="ARBA" id="ARBA00022705"/>
    </source>
</evidence>
<dbReference type="FunFam" id="2.40.50.140:FF:000012">
    <property type="entry name" value="DNA ligase"/>
    <property type="match status" value="1"/>
</dbReference>
<dbReference type="Gene3D" id="1.10.150.20">
    <property type="entry name" value="5' to 3' exonuclease, C-terminal subdomain"/>
    <property type="match status" value="2"/>
</dbReference>
<keyword evidence="7" id="KW-0227">DNA damage</keyword>
<gene>
    <name evidence="14" type="ORF">METZ01_LOCUS106036</name>
</gene>
<dbReference type="HAMAP" id="MF_01588">
    <property type="entry name" value="DNA_ligase_A"/>
    <property type="match status" value="1"/>
</dbReference>
<dbReference type="SMART" id="SM00292">
    <property type="entry name" value="BRCT"/>
    <property type="match status" value="1"/>
</dbReference>
<dbReference type="Gene3D" id="1.10.287.610">
    <property type="entry name" value="Helix hairpin bin"/>
    <property type="match status" value="1"/>
</dbReference>
<evidence type="ECO:0000256" key="11">
    <source>
        <dbReference type="ARBA" id="ARBA00023204"/>
    </source>
</evidence>
<accession>A0A381WL77</accession>
<dbReference type="CDD" id="cd17748">
    <property type="entry name" value="BRCT_DNA_ligase_like"/>
    <property type="match status" value="1"/>
</dbReference>
<dbReference type="GO" id="GO:0003677">
    <property type="term" value="F:DNA binding"/>
    <property type="evidence" value="ECO:0007669"/>
    <property type="project" value="InterPro"/>
</dbReference>
<dbReference type="FunFam" id="1.10.150.20:FF:000007">
    <property type="entry name" value="DNA ligase"/>
    <property type="match status" value="1"/>
</dbReference>
<dbReference type="Gene3D" id="3.40.50.10190">
    <property type="entry name" value="BRCT domain"/>
    <property type="match status" value="1"/>
</dbReference>
<dbReference type="PROSITE" id="PS50172">
    <property type="entry name" value="BRCT"/>
    <property type="match status" value="1"/>
</dbReference>
<sequence length="667" mass="75681">MDIKDKINSLRKELHEYNYQYYVLDNTAISDYEFDLKLKELQDLENNHPEFYDSNSPTLRVGGTVTKEFQSSIHNNPMFSLDNSYSIDELKDWEKRVKKIIDQSIEYTCELKFDGVSINLLYEEGKLIRAVTRGDGIQGDDVTVNVKTIPTVPLILKGNYPNRFEARGEIVIPLEGLKKLNKERVSNDEEPFKNTRNTASGSLKLQDSHEVSKRPLECLLYSIKVENNSTLDSQFDVLNKAKEWGFNVSKNYTKVKSIDNAYEFVNYWEKNRNKLPYDIDGIVIKVNNFLQQGILGYTSKFPRWAIAYKFKPDQALTKLLSISYQVGRTGSITPVANLTPVELAGTVVKRASLHNSDFINKMDLRINDFVYLEKGGDIIPKIVGIVKEKRTNDSTPIDYISSCPECKSPLVKNKGEANHYCMNKNHCSPQIIGRIQHFISRKAMDIDGLGDETVALLVNSGIIKDYSDLYKLKIQDVIGLERMAEKSSINLIDGIKKSLEIPFERVLYALGIRYVGSTVAKTLARHYKNIDRLISSNSIELESVDEIGEKIASSVIEFFSDKENIEIINTLKSYGLQFKLEENNNESTSDILIGKSIVVSGVFEKYSRDELKKLIEINGGKVSSSISKNTSFILAGSNMGPSKREKAEALDIKIIKEEEFIKIIYTT</sequence>
<evidence type="ECO:0000256" key="2">
    <source>
        <dbReference type="ARBA" id="ARBA00004067"/>
    </source>
</evidence>
<dbReference type="InterPro" id="IPR036420">
    <property type="entry name" value="BRCT_dom_sf"/>
</dbReference>
<dbReference type="SMART" id="SM00278">
    <property type="entry name" value="HhH1"/>
    <property type="match status" value="2"/>
</dbReference>
<dbReference type="Gene3D" id="2.40.50.140">
    <property type="entry name" value="Nucleic acid-binding proteins"/>
    <property type="match status" value="1"/>
</dbReference>
<dbReference type="GO" id="GO:0003911">
    <property type="term" value="F:DNA ligase (NAD+) activity"/>
    <property type="evidence" value="ECO:0007669"/>
    <property type="project" value="UniProtKB-EC"/>
</dbReference>
<name>A0A381WL77_9ZZZZ</name>
<comment type="cofactor">
    <cofactor evidence="1">
        <name>Mg(2+)</name>
        <dbReference type="ChEBI" id="CHEBI:18420"/>
    </cofactor>
</comment>
<comment type="catalytic activity">
    <reaction evidence="12">
        <text>NAD(+) + (deoxyribonucleotide)n-3'-hydroxyl + 5'-phospho-(deoxyribonucleotide)m = (deoxyribonucleotide)n+m + AMP + beta-nicotinamide D-nucleotide.</text>
        <dbReference type="EC" id="6.5.1.2"/>
    </reaction>
</comment>
<dbReference type="Gene3D" id="3.30.470.30">
    <property type="entry name" value="DNA ligase/mRNA capping enzyme"/>
    <property type="match status" value="1"/>
</dbReference>
<dbReference type="InterPro" id="IPR041663">
    <property type="entry name" value="DisA/LigA_HHH"/>
</dbReference>
<evidence type="ECO:0000313" key="14">
    <source>
        <dbReference type="EMBL" id="SVA53182.1"/>
    </source>
</evidence>
<dbReference type="GO" id="GO:0006281">
    <property type="term" value="P:DNA repair"/>
    <property type="evidence" value="ECO:0007669"/>
    <property type="project" value="UniProtKB-KW"/>
</dbReference>
<evidence type="ECO:0000259" key="13">
    <source>
        <dbReference type="PROSITE" id="PS50172"/>
    </source>
</evidence>
<dbReference type="PROSITE" id="PS01055">
    <property type="entry name" value="DNA_LIGASE_N1"/>
    <property type="match status" value="1"/>
</dbReference>
<dbReference type="GO" id="GO:0006260">
    <property type="term" value="P:DNA replication"/>
    <property type="evidence" value="ECO:0007669"/>
    <property type="project" value="UniProtKB-KW"/>
</dbReference>
<proteinExistence type="inferred from homology"/>
<dbReference type="FunFam" id="3.30.470.30:FF:000001">
    <property type="entry name" value="DNA ligase"/>
    <property type="match status" value="1"/>
</dbReference>
<evidence type="ECO:0000256" key="1">
    <source>
        <dbReference type="ARBA" id="ARBA00001946"/>
    </source>
</evidence>
<dbReference type="InterPro" id="IPR001357">
    <property type="entry name" value="BRCT_dom"/>
</dbReference>
<dbReference type="SUPFAM" id="SSF47781">
    <property type="entry name" value="RuvA domain 2-like"/>
    <property type="match status" value="1"/>
</dbReference>
<dbReference type="InterPro" id="IPR003583">
    <property type="entry name" value="Hlx-hairpin-Hlx_DNA-bd_motif"/>
</dbReference>
<dbReference type="InterPro" id="IPR004150">
    <property type="entry name" value="NAD_DNA_ligase_OB"/>
</dbReference>
<dbReference type="PANTHER" id="PTHR23389:SF9">
    <property type="entry name" value="DNA LIGASE"/>
    <property type="match status" value="1"/>
</dbReference>
<keyword evidence="10" id="KW-0520">NAD</keyword>
<dbReference type="InterPro" id="IPR004149">
    <property type="entry name" value="Znf_DNAligase_C4"/>
</dbReference>
<dbReference type="GO" id="GO:0046872">
    <property type="term" value="F:metal ion binding"/>
    <property type="evidence" value="ECO:0007669"/>
    <property type="project" value="UniProtKB-KW"/>
</dbReference>
<dbReference type="Pfam" id="PF00533">
    <property type="entry name" value="BRCT"/>
    <property type="match status" value="1"/>
</dbReference>
<dbReference type="Gene3D" id="6.20.10.30">
    <property type="match status" value="1"/>
</dbReference>
<dbReference type="FunFam" id="1.10.150.20:FF:000006">
    <property type="entry name" value="DNA ligase"/>
    <property type="match status" value="1"/>
</dbReference>
<keyword evidence="4" id="KW-0436">Ligase</keyword>
<keyword evidence="9" id="KW-0460">Magnesium</keyword>
<dbReference type="Pfam" id="PF01653">
    <property type="entry name" value="DNA_ligase_aden"/>
    <property type="match status" value="1"/>
</dbReference>
<dbReference type="Pfam" id="PF12826">
    <property type="entry name" value="HHH_2"/>
    <property type="match status" value="1"/>
</dbReference>
<reference evidence="14" key="1">
    <citation type="submission" date="2018-05" db="EMBL/GenBank/DDBJ databases">
        <authorList>
            <person name="Lanie J.A."/>
            <person name="Ng W.-L."/>
            <person name="Kazmierczak K.M."/>
            <person name="Andrzejewski T.M."/>
            <person name="Davidsen T.M."/>
            <person name="Wayne K.J."/>
            <person name="Tettelin H."/>
            <person name="Glass J.I."/>
            <person name="Rusch D."/>
            <person name="Podicherti R."/>
            <person name="Tsui H.-C.T."/>
            <person name="Winkler M.E."/>
        </authorList>
    </citation>
    <scope>NUCLEOTIDE SEQUENCE</scope>
</reference>
<dbReference type="InterPro" id="IPR010994">
    <property type="entry name" value="RuvA_2-like"/>
</dbReference>
<feature type="domain" description="BRCT" evidence="13">
    <location>
        <begin position="587"/>
        <end position="667"/>
    </location>
</feature>
<dbReference type="InterPro" id="IPR018239">
    <property type="entry name" value="DNA_ligase_AS"/>
</dbReference>
<keyword evidence="5" id="KW-0235">DNA replication</keyword>
<keyword evidence="8" id="KW-0862">Zinc</keyword>